<keyword evidence="3" id="KW-1185">Reference proteome</keyword>
<proteinExistence type="predicted"/>
<name>A0A660KYX7_9ACTN</name>
<dbReference type="AlphaFoldDB" id="A0A660KYX7"/>
<evidence type="ECO:0000313" key="3">
    <source>
        <dbReference type="Proteomes" id="UP000278962"/>
    </source>
</evidence>
<comment type="caution">
    <text evidence="2">The sequence shown here is derived from an EMBL/GenBank/DDBJ whole genome shotgun (WGS) entry which is preliminary data.</text>
</comment>
<reference evidence="2 3" key="1">
    <citation type="submission" date="2018-10" db="EMBL/GenBank/DDBJ databases">
        <title>Genomic Encyclopedia of Archaeal and Bacterial Type Strains, Phase II (KMG-II): from individual species to whole genera.</title>
        <authorList>
            <person name="Goeker M."/>
        </authorList>
    </citation>
    <scope>NUCLEOTIDE SEQUENCE [LARGE SCALE GENOMIC DNA]</scope>
    <source>
        <strain evidence="2 3">DSM 14954</strain>
    </source>
</reference>
<dbReference type="RefSeq" id="WP_121254928.1">
    <property type="nucleotide sequence ID" value="NZ_RBIL01000002.1"/>
</dbReference>
<dbReference type="Proteomes" id="UP000278962">
    <property type="component" value="Unassembled WGS sequence"/>
</dbReference>
<dbReference type="EMBL" id="RBIL01000002">
    <property type="protein sequence ID" value="RKQ86846.1"/>
    <property type="molecule type" value="Genomic_DNA"/>
</dbReference>
<feature type="region of interest" description="Disordered" evidence="1">
    <location>
        <begin position="32"/>
        <end position="61"/>
    </location>
</feature>
<gene>
    <name evidence="2" type="ORF">C8N24_4861</name>
</gene>
<protein>
    <submittedName>
        <fullName evidence="2">Uncharacterized protein</fullName>
    </submittedName>
</protein>
<evidence type="ECO:0000313" key="2">
    <source>
        <dbReference type="EMBL" id="RKQ86846.1"/>
    </source>
</evidence>
<sequence length="61" mass="6962">MTHRTHKAVTPTQADLDQTRRQFLMAVEQIRAHQPAAAQRDGSTRRFRAASPAPNHRRTQS</sequence>
<accession>A0A660KYX7</accession>
<organism evidence="2 3">
    <name type="scientific">Solirubrobacter pauli</name>
    <dbReference type="NCBI Taxonomy" id="166793"/>
    <lineage>
        <taxon>Bacteria</taxon>
        <taxon>Bacillati</taxon>
        <taxon>Actinomycetota</taxon>
        <taxon>Thermoleophilia</taxon>
        <taxon>Solirubrobacterales</taxon>
        <taxon>Solirubrobacteraceae</taxon>
        <taxon>Solirubrobacter</taxon>
    </lineage>
</organism>
<evidence type="ECO:0000256" key="1">
    <source>
        <dbReference type="SAM" id="MobiDB-lite"/>
    </source>
</evidence>